<dbReference type="STRING" id="429701.A0A2G9GZT4"/>
<feature type="chain" id="PRO_5013654841" description="Cytochrome P450 CYP2 subfamily" evidence="12">
    <location>
        <begin position="24"/>
        <end position="279"/>
    </location>
</feature>
<dbReference type="InterPro" id="IPR001128">
    <property type="entry name" value="Cyt_P450"/>
</dbReference>
<evidence type="ECO:0000313" key="13">
    <source>
        <dbReference type="EMBL" id="PIN10520.1"/>
    </source>
</evidence>
<dbReference type="Pfam" id="PF00067">
    <property type="entry name" value="p450"/>
    <property type="match status" value="1"/>
</dbReference>
<comment type="cofactor">
    <cofactor evidence="1">
        <name>heme</name>
        <dbReference type="ChEBI" id="CHEBI:30413"/>
    </cofactor>
</comment>
<proteinExistence type="inferred from homology"/>
<dbReference type="GO" id="GO:0020037">
    <property type="term" value="F:heme binding"/>
    <property type="evidence" value="ECO:0007669"/>
    <property type="project" value="InterPro"/>
</dbReference>
<dbReference type="InterPro" id="IPR002401">
    <property type="entry name" value="Cyt_P450_E_grp-I"/>
</dbReference>
<gene>
    <name evidence="13" type="ORF">CDL12_16892</name>
</gene>
<dbReference type="AlphaFoldDB" id="A0A2G9GZT4"/>
<evidence type="ECO:0000256" key="3">
    <source>
        <dbReference type="ARBA" id="ARBA00010617"/>
    </source>
</evidence>
<evidence type="ECO:0000256" key="1">
    <source>
        <dbReference type="ARBA" id="ARBA00001971"/>
    </source>
</evidence>
<evidence type="ECO:0000256" key="12">
    <source>
        <dbReference type="SAM" id="SignalP"/>
    </source>
</evidence>
<sequence length="279" mass="32216">MIILLALITIISIFIIFHNQRESCKININPPGPPGLSFLGNLLQFDKSKPHIYLWQLFQRYGPLVYLKHGSTPILVVSSANMAKQILKTNDLSFCSRPPVLGQQKLAYDGIDMAFSPYNHHWKEMRKICVHHLLSPKQVLSFRCIREDEVSRMISKILRLSSSSQPANLSDIAMSLASNFICRVAFGRRYDDDEYEKIRFDKLIMEAQALMVSFYFSDHFPGFGWLDKVSGLLDRLQKNCRELDVFYRQLIDEHLNPSRPKPDRQDIIDLKSAKKILDA</sequence>
<keyword evidence="14" id="KW-1185">Reference proteome</keyword>
<comment type="similarity">
    <text evidence="3">Belongs to the cytochrome P450 family.</text>
</comment>
<dbReference type="GO" id="GO:0004497">
    <property type="term" value="F:monooxygenase activity"/>
    <property type="evidence" value="ECO:0007669"/>
    <property type="project" value="UniProtKB-KW"/>
</dbReference>
<evidence type="ECO:0000313" key="14">
    <source>
        <dbReference type="Proteomes" id="UP000231279"/>
    </source>
</evidence>
<evidence type="ECO:0000256" key="11">
    <source>
        <dbReference type="ARBA" id="ARBA00023136"/>
    </source>
</evidence>
<dbReference type="PANTHER" id="PTHR47955">
    <property type="entry name" value="CYTOCHROME P450 FAMILY 71 PROTEIN"/>
    <property type="match status" value="1"/>
</dbReference>
<keyword evidence="10" id="KW-0503">Monooxygenase</keyword>
<evidence type="ECO:0000256" key="2">
    <source>
        <dbReference type="ARBA" id="ARBA00004167"/>
    </source>
</evidence>
<protein>
    <recommendedName>
        <fullName evidence="15">Cytochrome P450 CYP2 subfamily</fullName>
    </recommendedName>
</protein>
<dbReference type="Gene3D" id="1.10.630.10">
    <property type="entry name" value="Cytochrome P450"/>
    <property type="match status" value="1"/>
</dbReference>
<feature type="signal peptide" evidence="12">
    <location>
        <begin position="1"/>
        <end position="23"/>
    </location>
</feature>
<evidence type="ECO:0008006" key="15">
    <source>
        <dbReference type="Google" id="ProtNLM"/>
    </source>
</evidence>
<keyword evidence="5" id="KW-0812">Transmembrane</keyword>
<keyword evidence="8" id="KW-0560">Oxidoreductase</keyword>
<evidence type="ECO:0000256" key="7">
    <source>
        <dbReference type="ARBA" id="ARBA00022989"/>
    </source>
</evidence>
<evidence type="ECO:0000256" key="4">
    <source>
        <dbReference type="ARBA" id="ARBA00022617"/>
    </source>
</evidence>
<evidence type="ECO:0000256" key="6">
    <source>
        <dbReference type="ARBA" id="ARBA00022723"/>
    </source>
</evidence>
<keyword evidence="4" id="KW-0349">Heme</keyword>
<dbReference type="InterPro" id="IPR036396">
    <property type="entry name" value="Cyt_P450_sf"/>
</dbReference>
<dbReference type="OrthoDB" id="2789670at2759"/>
<dbReference type="GO" id="GO:0005506">
    <property type="term" value="F:iron ion binding"/>
    <property type="evidence" value="ECO:0007669"/>
    <property type="project" value="InterPro"/>
</dbReference>
<dbReference type="GO" id="GO:0016020">
    <property type="term" value="C:membrane"/>
    <property type="evidence" value="ECO:0007669"/>
    <property type="project" value="UniProtKB-SubCell"/>
</dbReference>
<keyword evidence="11" id="KW-0472">Membrane</keyword>
<keyword evidence="12" id="KW-0732">Signal</keyword>
<dbReference type="Proteomes" id="UP000231279">
    <property type="component" value="Unassembled WGS sequence"/>
</dbReference>
<evidence type="ECO:0000256" key="5">
    <source>
        <dbReference type="ARBA" id="ARBA00022692"/>
    </source>
</evidence>
<dbReference type="PRINTS" id="PR00463">
    <property type="entry name" value="EP450I"/>
</dbReference>
<keyword evidence="6" id="KW-0479">Metal-binding</keyword>
<keyword evidence="7" id="KW-1133">Transmembrane helix</keyword>
<evidence type="ECO:0000256" key="10">
    <source>
        <dbReference type="ARBA" id="ARBA00023033"/>
    </source>
</evidence>
<comment type="subcellular location">
    <subcellularLocation>
        <location evidence="2">Membrane</location>
        <topology evidence="2">Single-pass membrane protein</topology>
    </subcellularLocation>
</comment>
<dbReference type="PANTHER" id="PTHR47955:SF22">
    <property type="entry name" value="CYTOCHROME P450 83B1-LIKE"/>
    <property type="match status" value="1"/>
</dbReference>
<evidence type="ECO:0000256" key="9">
    <source>
        <dbReference type="ARBA" id="ARBA00023004"/>
    </source>
</evidence>
<comment type="caution">
    <text evidence="13">The sequence shown here is derived from an EMBL/GenBank/DDBJ whole genome shotgun (WGS) entry which is preliminary data.</text>
</comment>
<dbReference type="EMBL" id="NKXS01003207">
    <property type="protein sequence ID" value="PIN10520.1"/>
    <property type="molecule type" value="Genomic_DNA"/>
</dbReference>
<accession>A0A2G9GZT4</accession>
<organism evidence="13 14">
    <name type="scientific">Handroanthus impetiginosus</name>
    <dbReference type="NCBI Taxonomy" id="429701"/>
    <lineage>
        <taxon>Eukaryota</taxon>
        <taxon>Viridiplantae</taxon>
        <taxon>Streptophyta</taxon>
        <taxon>Embryophyta</taxon>
        <taxon>Tracheophyta</taxon>
        <taxon>Spermatophyta</taxon>
        <taxon>Magnoliopsida</taxon>
        <taxon>eudicotyledons</taxon>
        <taxon>Gunneridae</taxon>
        <taxon>Pentapetalae</taxon>
        <taxon>asterids</taxon>
        <taxon>lamiids</taxon>
        <taxon>Lamiales</taxon>
        <taxon>Bignoniaceae</taxon>
        <taxon>Crescentiina</taxon>
        <taxon>Tabebuia alliance</taxon>
        <taxon>Handroanthus</taxon>
    </lineage>
</organism>
<dbReference type="GO" id="GO:0016705">
    <property type="term" value="F:oxidoreductase activity, acting on paired donors, with incorporation or reduction of molecular oxygen"/>
    <property type="evidence" value="ECO:0007669"/>
    <property type="project" value="InterPro"/>
</dbReference>
<reference evidence="14" key="1">
    <citation type="journal article" date="2018" name="Gigascience">
        <title>Genome assembly of the Pink Ipe (Handroanthus impetiginosus, Bignoniaceae), a highly valued, ecologically keystone Neotropical timber forest tree.</title>
        <authorList>
            <person name="Silva-Junior O.B."/>
            <person name="Grattapaglia D."/>
            <person name="Novaes E."/>
            <person name="Collevatti R.G."/>
        </authorList>
    </citation>
    <scope>NUCLEOTIDE SEQUENCE [LARGE SCALE GENOMIC DNA]</scope>
    <source>
        <strain evidence="14">cv. UFG-1</strain>
    </source>
</reference>
<evidence type="ECO:0000256" key="8">
    <source>
        <dbReference type="ARBA" id="ARBA00023002"/>
    </source>
</evidence>
<keyword evidence="9" id="KW-0408">Iron</keyword>
<dbReference type="SUPFAM" id="SSF48264">
    <property type="entry name" value="Cytochrome P450"/>
    <property type="match status" value="1"/>
</dbReference>
<name>A0A2G9GZT4_9LAMI</name>